<keyword evidence="1" id="KW-0677">Repeat</keyword>
<dbReference type="PANTHER" id="PTHR47934">
    <property type="entry name" value="PENTATRICOPEPTIDE REPEAT-CONTAINING PROTEIN PET309, MITOCHONDRIAL"/>
    <property type="match status" value="1"/>
</dbReference>
<dbReference type="GO" id="GO:0003729">
    <property type="term" value="F:mRNA binding"/>
    <property type="evidence" value="ECO:0007669"/>
    <property type="project" value="TreeGrafter"/>
</dbReference>
<organism evidence="3 4">
    <name type="scientific">Vanilla planifolia</name>
    <name type="common">Vanilla</name>
    <dbReference type="NCBI Taxonomy" id="51239"/>
    <lineage>
        <taxon>Eukaryota</taxon>
        <taxon>Viridiplantae</taxon>
        <taxon>Streptophyta</taxon>
        <taxon>Embryophyta</taxon>
        <taxon>Tracheophyta</taxon>
        <taxon>Spermatophyta</taxon>
        <taxon>Magnoliopsida</taxon>
        <taxon>Liliopsida</taxon>
        <taxon>Asparagales</taxon>
        <taxon>Orchidaceae</taxon>
        <taxon>Vanilloideae</taxon>
        <taxon>Vanilleae</taxon>
        <taxon>Vanilla</taxon>
    </lineage>
</organism>
<dbReference type="InterPro" id="IPR002885">
    <property type="entry name" value="PPR_rpt"/>
</dbReference>
<evidence type="ECO:0000313" key="3">
    <source>
        <dbReference type="EMBL" id="KAG0447957.1"/>
    </source>
</evidence>
<dbReference type="Pfam" id="PF01535">
    <property type="entry name" value="PPR"/>
    <property type="match status" value="2"/>
</dbReference>
<dbReference type="Gene3D" id="1.25.40.10">
    <property type="entry name" value="Tetratricopeptide repeat domain"/>
    <property type="match status" value="4"/>
</dbReference>
<feature type="repeat" description="PPR" evidence="2">
    <location>
        <begin position="408"/>
        <end position="442"/>
    </location>
</feature>
<dbReference type="AlphaFoldDB" id="A0A835PCG5"/>
<dbReference type="GO" id="GO:0005739">
    <property type="term" value="C:mitochondrion"/>
    <property type="evidence" value="ECO:0007669"/>
    <property type="project" value="TreeGrafter"/>
</dbReference>
<name>A0A835PCG5_VANPL</name>
<dbReference type="InterPro" id="IPR011990">
    <property type="entry name" value="TPR-like_helical_dom_sf"/>
</dbReference>
<dbReference type="NCBIfam" id="TIGR00756">
    <property type="entry name" value="PPR"/>
    <property type="match status" value="3"/>
</dbReference>
<comment type="caution">
    <text evidence="3">The sequence shown here is derived from an EMBL/GenBank/DDBJ whole genome shotgun (WGS) entry which is preliminary data.</text>
</comment>
<evidence type="ECO:0000313" key="4">
    <source>
        <dbReference type="Proteomes" id="UP000639772"/>
    </source>
</evidence>
<dbReference type="Pfam" id="PF13041">
    <property type="entry name" value="PPR_2"/>
    <property type="match status" value="1"/>
</dbReference>
<evidence type="ECO:0000256" key="2">
    <source>
        <dbReference type="PROSITE-ProRule" id="PRU00708"/>
    </source>
</evidence>
<dbReference type="Pfam" id="PF12854">
    <property type="entry name" value="PPR_1"/>
    <property type="match status" value="1"/>
</dbReference>
<dbReference type="InterPro" id="IPR051114">
    <property type="entry name" value="Mito_RNA_Proc_CCM1"/>
</dbReference>
<feature type="repeat" description="PPR" evidence="2">
    <location>
        <begin position="443"/>
        <end position="477"/>
    </location>
</feature>
<accession>A0A835PCG5</accession>
<reference evidence="3 4" key="1">
    <citation type="journal article" date="2020" name="Nat. Food">
        <title>A phased Vanilla planifolia genome enables genetic improvement of flavour and production.</title>
        <authorList>
            <person name="Hasing T."/>
            <person name="Tang H."/>
            <person name="Brym M."/>
            <person name="Khazi F."/>
            <person name="Huang T."/>
            <person name="Chambers A.H."/>
        </authorList>
    </citation>
    <scope>NUCLEOTIDE SEQUENCE [LARGE SCALE GENOMIC DNA]</scope>
    <source>
        <tissue evidence="3">Leaf</tissue>
    </source>
</reference>
<evidence type="ECO:0000256" key="1">
    <source>
        <dbReference type="ARBA" id="ARBA00022737"/>
    </source>
</evidence>
<feature type="repeat" description="PPR" evidence="2">
    <location>
        <begin position="373"/>
        <end position="407"/>
    </location>
</feature>
<dbReference type="GO" id="GO:0006396">
    <property type="term" value="P:RNA processing"/>
    <property type="evidence" value="ECO:0007669"/>
    <property type="project" value="TreeGrafter"/>
</dbReference>
<dbReference type="GO" id="GO:0007005">
    <property type="term" value="P:mitochondrion organization"/>
    <property type="evidence" value="ECO:0007669"/>
    <property type="project" value="TreeGrafter"/>
</dbReference>
<sequence length="668" mass="76321">MLGFIRTNSRCLHPIHITCLSFLHSGSTTAASGTATFPVCFLPPSRPRLPIDELETSYIVSSFSDWFRRGSDPVPLLLDQIYSAFAFSADGSALNSSLSRLRLRLSEDFVLRFLRHRPHPSVVPNASDVSNSLLQLRIRFFDWCTHQPCYFHTRTVYHALFRLLYRHNHVSFVMDCLKRFSESGRFSLFPGVATVDAMKGHSRFYYTLVIGYSVIGCAERALQLFSRMRYYGIDLDYFGYHVLLNSLVEASYFEFADSIFDQINARGFSGPVTDCIRMKSLCCQGQLDDAALFLRQLYLRNHREVADRSVVTLVQALCKAGRIECARHFVEEFNNAEAYGALISFLLSARKVDVAMEILRKKKTKDSEQHILHIFHYNRLIQLLLGQNMLEEVCDVLVEMMEEGISPDQYTMDAALCFFCKAGMVDVVLELYDLKMELGMTPNRRVYNLLIQSLCQEGKVNEVLRVLKECMNCGYFPGNQTFTLLSFALLRMGKLKQLRSLLEEAKSRKFRSIIPIHARYVSSLCKNGAVNEAYLELLNAGVGAGVMMYGSAYCNLIRAFIELGMVEFPPVLLIQMQELGFKPGRRLYREVVGSLCDMEMFDMVLVLLNKQLEIKKLDIRTCYNYVIYGAAHSKKPEMAMEVYSRMVNAGIEANIETDILILRCYVKK</sequence>
<dbReference type="Proteomes" id="UP000639772">
    <property type="component" value="Unassembled WGS sequence"/>
</dbReference>
<evidence type="ECO:0008006" key="5">
    <source>
        <dbReference type="Google" id="ProtNLM"/>
    </source>
</evidence>
<proteinExistence type="predicted"/>
<protein>
    <recommendedName>
        <fullName evidence="5">Pentatricopeptide repeat-containing protein</fullName>
    </recommendedName>
</protein>
<dbReference type="PROSITE" id="PS51375">
    <property type="entry name" value="PPR"/>
    <property type="match status" value="3"/>
</dbReference>
<gene>
    <name evidence="3" type="ORF">HPP92_028070</name>
</gene>
<dbReference type="PANTHER" id="PTHR47934:SF5">
    <property type="entry name" value="PENTACOTRIPEPTIDE-REPEAT REGION OF PRORP DOMAIN-CONTAINING PROTEIN"/>
    <property type="match status" value="1"/>
</dbReference>
<dbReference type="OrthoDB" id="185373at2759"/>
<dbReference type="EMBL" id="JADCNM010000382">
    <property type="protein sequence ID" value="KAG0447957.1"/>
    <property type="molecule type" value="Genomic_DNA"/>
</dbReference>